<dbReference type="InterPro" id="IPR001492">
    <property type="entry name" value="Flagellin"/>
</dbReference>
<dbReference type="PANTHER" id="PTHR42792">
    <property type="entry name" value="FLAGELLIN"/>
    <property type="match status" value="1"/>
</dbReference>
<feature type="domain" description="Flagellin N-terminal" evidence="5">
    <location>
        <begin position="3"/>
        <end position="140"/>
    </location>
</feature>
<keyword evidence="8" id="KW-1185">Reference proteome</keyword>
<comment type="function">
    <text evidence="4">Flagellin is the subunit protein which polymerizes to form the filaments of bacterial flagella.</text>
</comment>
<dbReference type="GO" id="GO:0005198">
    <property type="term" value="F:structural molecule activity"/>
    <property type="evidence" value="ECO:0007669"/>
    <property type="project" value="UniProtKB-UniRule"/>
</dbReference>
<reference evidence="7 8" key="1">
    <citation type="submission" date="2018-03" db="EMBL/GenBank/DDBJ databases">
        <title>Genomic Encyclopedia of Type Strains, Phase III (KMG-III): the genomes of soil and plant-associated and newly described type strains.</title>
        <authorList>
            <person name="Whitman W."/>
        </authorList>
    </citation>
    <scope>NUCLEOTIDE SEQUENCE [LARGE SCALE GENOMIC DNA]</scope>
    <source>
        <strain evidence="7 8">CGMCC 1.07653</strain>
    </source>
</reference>
<sequence length="268" mass="29365">MMIRTNMMAMHAHRQLGMNQRAMQATMEKLASGQRINRAADDAAGLSISEKMRGQIRGLGQAERNIQDGVSLIQTAEGALNETHSLLQRMRELSVQAANGTNTAQDRKAIQAEIDQLTDEMGRIGENTEFNTRSLLDGSFSGKMQLGANAGDHLALEIADMRPEALLGEDGISVMDDPSQAIGMVDEAIQRVSGERTTLGAYQNRLGHAMRNASNQSTQLQAAESRIRDADMAKEIMAMTQQRLLNDVALAMLAHTFESPRHILRLLP</sequence>
<name>A0A2P8HQT6_9BACI</name>
<evidence type="ECO:0000256" key="3">
    <source>
        <dbReference type="ARBA" id="ARBA00023143"/>
    </source>
</evidence>
<evidence type="ECO:0000256" key="1">
    <source>
        <dbReference type="ARBA" id="ARBA00005709"/>
    </source>
</evidence>
<keyword evidence="7" id="KW-0282">Flagellum</keyword>
<accession>A0A2P8HQT6</accession>
<keyword evidence="7" id="KW-0966">Cell projection</keyword>
<organism evidence="7 8">
    <name type="scientific">Salsuginibacillus halophilus</name>
    <dbReference type="NCBI Taxonomy" id="517424"/>
    <lineage>
        <taxon>Bacteria</taxon>
        <taxon>Bacillati</taxon>
        <taxon>Bacillota</taxon>
        <taxon>Bacilli</taxon>
        <taxon>Bacillales</taxon>
        <taxon>Bacillaceae</taxon>
        <taxon>Salsuginibacillus</taxon>
    </lineage>
</organism>
<keyword evidence="3 4" id="KW-0975">Bacterial flagellum</keyword>
<keyword evidence="4" id="KW-0964">Secreted</keyword>
<dbReference type="Gene3D" id="1.20.1330.10">
    <property type="entry name" value="f41 fragment of flagellin, N-terminal domain"/>
    <property type="match status" value="1"/>
</dbReference>
<dbReference type="SUPFAM" id="SSF64518">
    <property type="entry name" value="Phase 1 flagellin"/>
    <property type="match status" value="1"/>
</dbReference>
<evidence type="ECO:0000259" key="6">
    <source>
        <dbReference type="Pfam" id="PF00700"/>
    </source>
</evidence>
<comment type="subcellular location">
    <subcellularLocation>
        <location evidence="4">Secreted</location>
    </subcellularLocation>
    <subcellularLocation>
        <location evidence="4">Bacterial flagellum</location>
    </subcellularLocation>
</comment>
<dbReference type="EMBL" id="PYAV01000004">
    <property type="protein sequence ID" value="PSL48581.1"/>
    <property type="molecule type" value="Genomic_DNA"/>
</dbReference>
<evidence type="ECO:0000313" key="7">
    <source>
        <dbReference type="EMBL" id="PSL48581.1"/>
    </source>
</evidence>
<keyword evidence="7" id="KW-0969">Cilium</keyword>
<evidence type="ECO:0000256" key="4">
    <source>
        <dbReference type="RuleBase" id="RU362073"/>
    </source>
</evidence>
<evidence type="ECO:0000259" key="5">
    <source>
        <dbReference type="Pfam" id="PF00669"/>
    </source>
</evidence>
<dbReference type="Pfam" id="PF00669">
    <property type="entry name" value="Flagellin_N"/>
    <property type="match status" value="1"/>
</dbReference>
<dbReference type="AlphaFoldDB" id="A0A2P8HQT6"/>
<proteinExistence type="inferred from homology"/>
<dbReference type="Proteomes" id="UP000242310">
    <property type="component" value="Unassembled WGS sequence"/>
</dbReference>
<dbReference type="InterPro" id="IPR046358">
    <property type="entry name" value="Flagellin_C"/>
</dbReference>
<dbReference type="GO" id="GO:0009288">
    <property type="term" value="C:bacterial-type flagellum"/>
    <property type="evidence" value="ECO:0007669"/>
    <property type="project" value="UniProtKB-SubCell"/>
</dbReference>
<dbReference type="OrthoDB" id="9796789at2"/>
<protein>
    <recommendedName>
        <fullName evidence="2 4">Flagellin</fullName>
    </recommendedName>
</protein>
<dbReference type="Gene3D" id="6.10.10.10">
    <property type="entry name" value="Flagellar export chaperone, C-terminal domain"/>
    <property type="match status" value="1"/>
</dbReference>
<dbReference type="GO" id="GO:0005576">
    <property type="term" value="C:extracellular region"/>
    <property type="evidence" value="ECO:0007669"/>
    <property type="project" value="UniProtKB-SubCell"/>
</dbReference>
<feature type="domain" description="Flagellin C-terminal" evidence="6">
    <location>
        <begin position="182"/>
        <end position="267"/>
    </location>
</feature>
<dbReference type="RefSeq" id="WP_106588149.1">
    <property type="nucleotide sequence ID" value="NZ_PYAV01000004.1"/>
</dbReference>
<comment type="similarity">
    <text evidence="1 4">Belongs to the bacterial flagellin family.</text>
</comment>
<comment type="caution">
    <text evidence="7">The sequence shown here is derived from an EMBL/GenBank/DDBJ whole genome shotgun (WGS) entry which is preliminary data.</text>
</comment>
<dbReference type="PANTHER" id="PTHR42792:SF2">
    <property type="entry name" value="FLAGELLIN"/>
    <property type="match status" value="1"/>
</dbReference>
<dbReference type="PRINTS" id="PR00207">
    <property type="entry name" value="FLAGELLIN"/>
</dbReference>
<dbReference type="InterPro" id="IPR001029">
    <property type="entry name" value="Flagellin_N"/>
</dbReference>
<evidence type="ECO:0000256" key="2">
    <source>
        <dbReference type="ARBA" id="ARBA00020110"/>
    </source>
</evidence>
<gene>
    <name evidence="7" type="ORF">B0H94_104182</name>
</gene>
<evidence type="ECO:0000313" key="8">
    <source>
        <dbReference type="Proteomes" id="UP000242310"/>
    </source>
</evidence>
<dbReference type="Pfam" id="PF00700">
    <property type="entry name" value="Flagellin_C"/>
    <property type="match status" value="1"/>
</dbReference>
<dbReference type="InterPro" id="IPR042187">
    <property type="entry name" value="Flagellin_C_sub2"/>
</dbReference>